<dbReference type="EMBL" id="CP101740">
    <property type="protein sequence ID" value="UUL83787.1"/>
    <property type="molecule type" value="Genomic_DNA"/>
</dbReference>
<dbReference type="InterPro" id="IPR010260">
    <property type="entry name" value="AlpA"/>
</dbReference>
<dbReference type="InterPro" id="IPR052931">
    <property type="entry name" value="Prophage_regulatory_activator"/>
</dbReference>
<dbReference type="Pfam" id="PF05930">
    <property type="entry name" value="Phage_AlpA"/>
    <property type="match status" value="1"/>
</dbReference>
<dbReference type="RefSeq" id="WP_256507623.1">
    <property type="nucleotide sequence ID" value="NZ_CP101740.1"/>
</dbReference>
<dbReference type="PANTHER" id="PTHR36154">
    <property type="entry name" value="DNA-BINDING TRANSCRIPTIONAL ACTIVATOR ALPA"/>
    <property type="match status" value="1"/>
</dbReference>
<evidence type="ECO:0000313" key="1">
    <source>
        <dbReference type="EMBL" id="UUL83787.1"/>
    </source>
</evidence>
<keyword evidence="2" id="KW-1185">Reference proteome</keyword>
<sequence length="71" mass="8236">MQTDHPDRILRIKTVLERTGLSRSTMYRKMQKGTFPRNVQISDRCAGWRESAVSAWLRNPMFYGNDDDSSG</sequence>
<proteinExistence type="predicted"/>
<organism evidence="1 2">
    <name type="scientific">Sphingomonas qomolangmaensis</name>
    <dbReference type="NCBI Taxonomy" id="2918765"/>
    <lineage>
        <taxon>Bacteria</taxon>
        <taxon>Pseudomonadati</taxon>
        <taxon>Pseudomonadota</taxon>
        <taxon>Alphaproteobacteria</taxon>
        <taxon>Sphingomonadales</taxon>
        <taxon>Sphingomonadaceae</taxon>
        <taxon>Sphingomonas</taxon>
    </lineage>
</organism>
<gene>
    <name evidence="1" type="ORF">NMP03_06220</name>
</gene>
<dbReference type="PANTHER" id="PTHR36154:SF1">
    <property type="entry name" value="DNA-BINDING TRANSCRIPTIONAL ACTIVATOR ALPA"/>
    <property type="match status" value="1"/>
</dbReference>
<dbReference type="Proteomes" id="UP001058533">
    <property type="component" value="Chromosome"/>
</dbReference>
<dbReference type="Gene3D" id="1.10.238.160">
    <property type="match status" value="1"/>
</dbReference>
<name>A0ABY5LAJ8_9SPHN</name>
<reference evidence="1" key="1">
    <citation type="submission" date="2022-07" db="EMBL/GenBank/DDBJ databases">
        <title>Sphingomonas sp. nov., a novel bacterium isolated from the north slope of the Mount Everest.</title>
        <authorList>
            <person name="Cui X."/>
            <person name="Liu Y."/>
        </authorList>
    </citation>
    <scope>NUCLEOTIDE SEQUENCE</scope>
    <source>
        <strain evidence="1">S5-59</strain>
    </source>
</reference>
<accession>A0ABY5LAJ8</accession>
<evidence type="ECO:0000313" key="2">
    <source>
        <dbReference type="Proteomes" id="UP001058533"/>
    </source>
</evidence>
<protein>
    <submittedName>
        <fullName evidence="1">AlpA family phage regulatory protein</fullName>
    </submittedName>
</protein>